<comment type="subcellular location">
    <subcellularLocation>
        <location evidence="1">Cell membrane</location>
        <topology evidence="1">Multi-pass membrane protein</topology>
    </subcellularLocation>
</comment>
<organism evidence="9 10">
    <name type="scientific">Tranquillimonas alkanivorans</name>
    <dbReference type="NCBI Taxonomy" id="441119"/>
    <lineage>
        <taxon>Bacteria</taxon>
        <taxon>Pseudomonadati</taxon>
        <taxon>Pseudomonadota</taxon>
        <taxon>Alphaproteobacteria</taxon>
        <taxon>Rhodobacterales</taxon>
        <taxon>Roseobacteraceae</taxon>
        <taxon>Tranquillimonas</taxon>
    </lineage>
</organism>
<dbReference type="STRING" id="441119.SAMN04488047_104173"/>
<dbReference type="Pfam" id="PF03772">
    <property type="entry name" value="Competence"/>
    <property type="match status" value="1"/>
</dbReference>
<reference evidence="9 10" key="1">
    <citation type="submission" date="2016-10" db="EMBL/GenBank/DDBJ databases">
        <authorList>
            <person name="de Groot N.N."/>
        </authorList>
    </citation>
    <scope>NUCLEOTIDE SEQUENCE [LARGE SCALE GENOMIC DNA]</scope>
    <source>
        <strain evidence="9 10">DSM 19547</strain>
    </source>
</reference>
<evidence type="ECO:0000256" key="6">
    <source>
        <dbReference type="SAM" id="Phobius"/>
    </source>
</evidence>
<dbReference type="InterPro" id="IPR025405">
    <property type="entry name" value="DUF4131"/>
</dbReference>
<feature type="domain" description="DUF4131" evidence="8">
    <location>
        <begin position="41"/>
        <end position="195"/>
    </location>
</feature>
<keyword evidence="5 6" id="KW-0472">Membrane</keyword>
<keyword evidence="4 6" id="KW-1133">Transmembrane helix</keyword>
<keyword evidence="3 6" id="KW-0812">Transmembrane</keyword>
<evidence type="ECO:0000256" key="1">
    <source>
        <dbReference type="ARBA" id="ARBA00004651"/>
    </source>
</evidence>
<evidence type="ECO:0000259" key="8">
    <source>
        <dbReference type="Pfam" id="PF13567"/>
    </source>
</evidence>
<evidence type="ECO:0000256" key="2">
    <source>
        <dbReference type="ARBA" id="ARBA00022475"/>
    </source>
</evidence>
<feature type="transmembrane region" description="Helical" evidence="6">
    <location>
        <begin position="457"/>
        <end position="478"/>
    </location>
</feature>
<evidence type="ECO:0000259" key="7">
    <source>
        <dbReference type="Pfam" id="PF03772"/>
    </source>
</evidence>
<feature type="transmembrane region" description="Helical" evidence="6">
    <location>
        <begin position="264"/>
        <end position="288"/>
    </location>
</feature>
<dbReference type="AlphaFoldDB" id="A0A1I5P1X0"/>
<feature type="transmembrane region" description="Helical" evidence="6">
    <location>
        <begin position="317"/>
        <end position="334"/>
    </location>
</feature>
<evidence type="ECO:0000313" key="9">
    <source>
        <dbReference type="EMBL" id="SFP27486.1"/>
    </source>
</evidence>
<evidence type="ECO:0000256" key="5">
    <source>
        <dbReference type="ARBA" id="ARBA00023136"/>
    </source>
</evidence>
<dbReference type="Proteomes" id="UP000199356">
    <property type="component" value="Unassembled WGS sequence"/>
</dbReference>
<sequence length="679" mass="70800">MRPAAALAAFIDAQRGHLFPWVPVCVGLGIGAYFALPKEPPMAVWAALGGLLVLGAALLQRRAARHPLALAVLLAVAGLCLAGARAHLVAAPKLAFRYYGPVEGRIVRIDRSASDAVRLTLDRVVLSDTVPARTPARVRVSLHGEQRFIVPRPGLTVILTGHLSPPAGPVEPGGFDFQRLAWFLRLGAVGYTRSPVLALGPPGRALPVERLRMRISSAVRAKMDGEAGAFAAAITTGDRSDMGHATLEALRDANLAHLLAISGLHMGLLTGFVFSALRLGLAAVPYLALHAPTKSWAAAGALAAGAVYLALSGGNVATQRAFVMMAVVLCAVMLGRRALTLRAVAVAALIVLALRPESLTGPGFQMSFAATTALVAVFGALRDGPWQRLPRWLRPPLAVALSSAVAGAATAPFAAAHFNQIAQYGLLANLLTVPLMGAVVIPAAVLAACLWPFGHSWIGLSLMEPPVAWILAVAQLVAERPSALIHVSAPGPHVLPLLSLGLLWLALWQGRMRIAGALPALAALLLWAQTERPDLLIASDGRLAGLMTPEGRALSKAKGGSFVASIWLENDGDPADQKTAAARPGFSGDRSALAFDISGNPAVLLGGRGAAGRAERHCNEAVLVILPAESKASGDCRIVDRTVLTERGSLAIHAADGLLQMTGAFDRAGTRLWTGNPDQ</sequence>
<dbReference type="NCBIfam" id="TIGR00360">
    <property type="entry name" value="ComEC_N-term"/>
    <property type="match status" value="1"/>
</dbReference>
<feature type="transmembrane region" description="Helical" evidence="6">
    <location>
        <begin position="426"/>
        <end position="450"/>
    </location>
</feature>
<proteinExistence type="predicted"/>
<name>A0A1I5P1X0_9RHOB</name>
<dbReference type="GO" id="GO:0005886">
    <property type="term" value="C:plasma membrane"/>
    <property type="evidence" value="ECO:0007669"/>
    <property type="project" value="UniProtKB-SubCell"/>
</dbReference>
<dbReference type="InterPro" id="IPR004477">
    <property type="entry name" value="ComEC_N"/>
</dbReference>
<evidence type="ECO:0000256" key="4">
    <source>
        <dbReference type="ARBA" id="ARBA00022989"/>
    </source>
</evidence>
<feature type="transmembrane region" description="Helical" evidence="6">
    <location>
        <begin position="295"/>
        <end position="311"/>
    </location>
</feature>
<feature type="transmembrane region" description="Helical" evidence="6">
    <location>
        <begin position="362"/>
        <end position="381"/>
    </location>
</feature>
<keyword evidence="2" id="KW-1003">Cell membrane</keyword>
<keyword evidence="10" id="KW-1185">Reference proteome</keyword>
<dbReference type="PANTHER" id="PTHR30619:SF1">
    <property type="entry name" value="RECOMBINATION PROTEIN 2"/>
    <property type="match status" value="1"/>
</dbReference>
<feature type="transmembrane region" description="Helical" evidence="6">
    <location>
        <begin position="68"/>
        <end position="88"/>
    </location>
</feature>
<feature type="transmembrane region" description="Helical" evidence="6">
    <location>
        <begin position="18"/>
        <end position="36"/>
    </location>
</feature>
<dbReference type="EMBL" id="FOXA01000004">
    <property type="protein sequence ID" value="SFP27486.1"/>
    <property type="molecule type" value="Genomic_DNA"/>
</dbReference>
<dbReference type="OrthoDB" id="9790149at2"/>
<dbReference type="Pfam" id="PF13567">
    <property type="entry name" value="DUF4131"/>
    <property type="match status" value="1"/>
</dbReference>
<evidence type="ECO:0000313" key="10">
    <source>
        <dbReference type="Proteomes" id="UP000199356"/>
    </source>
</evidence>
<accession>A0A1I5P1X0</accession>
<feature type="transmembrane region" description="Helical" evidence="6">
    <location>
        <begin position="484"/>
        <end position="507"/>
    </location>
</feature>
<protein>
    <submittedName>
        <fullName evidence="9">Competence protein ComEC</fullName>
    </submittedName>
</protein>
<feature type="transmembrane region" description="Helical" evidence="6">
    <location>
        <begin position="42"/>
        <end position="59"/>
    </location>
</feature>
<gene>
    <name evidence="9" type="ORF">SAMN04488047_104173</name>
</gene>
<dbReference type="PANTHER" id="PTHR30619">
    <property type="entry name" value="DNA INTERNALIZATION/COMPETENCE PROTEIN COMEC/REC2"/>
    <property type="match status" value="1"/>
</dbReference>
<feature type="transmembrane region" description="Helical" evidence="6">
    <location>
        <begin position="393"/>
        <end position="414"/>
    </location>
</feature>
<dbReference type="InterPro" id="IPR052159">
    <property type="entry name" value="Competence_DNA_uptake"/>
</dbReference>
<dbReference type="RefSeq" id="WP_093419901.1">
    <property type="nucleotide sequence ID" value="NZ_FOXA01000004.1"/>
</dbReference>
<evidence type="ECO:0000256" key="3">
    <source>
        <dbReference type="ARBA" id="ARBA00022692"/>
    </source>
</evidence>
<feature type="domain" description="ComEC/Rec2-related protein" evidence="7">
    <location>
        <begin position="235"/>
        <end position="511"/>
    </location>
</feature>